<evidence type="ECO:0000259" key="2">
    <source>
        <dbReference type="Pfam" id="PF09917"/>
    </source>
</evidence>
<dbReference type="PANTHER" id="PTHR36919">
    <property type="entry name" value="BLR1215 PROTEIN"/>
    <property type="match status" value="1"/>
</dbReference>
<dbReference type="Gene3D" id="2.40.128.520">
    <property type="match status" value="1"/>
</dbReference>
<sequence length="161" mass="17014">MQNTARTLHRALFCAGLLAATLSAGPTRAAPPDPIVGVWEQVDEDGDVGALIALKERGGTIEGVIVKLFPAPGEPPNPVCSACLGALHNAPLLGLTVVDGLRRTKERYEGGSILDPDTGETYQLTAVLAAGNRSLQVHAYRGVSLLGRTQQWRRAANQPRS</sequence>
<protein>
    <recommendedName>
        <fullName evidence="2">DUF2147 domain-containing protein</fullName>
    </recommendedName>
</protein>
<organism evidence="3 4">
    <name type="scientific">Alsobacter metallidurans</name>
    <dbReference type="NCBI Taxonomy" id="340221"/>
    <lineage>
        <taxon>Bacteria</taxon>
        <taxon>Pseudomonadati</taxon>
        <taxon>Pseudomonadota</taxon>
        <taxon>Alphaproteobacteria</taxon>
        <taxon>Hyphomicrobiales</taxon>
        <taxon>Alsobacteraceae</taxon>
        <taxon>Alsobacter</taxon>
    </lineage>
</organism>
<evidence type="ECO:0000313" key="3">
    <source>
        <dbReference type="EMBL" id="GGH19075.1"/>
    </source>
</evidence>
<gene>
    <name evidence="3" type="ORF">GCM10007036_21710</name>
</gene>
<dbReference type="InterPro" id="IPR019223">
    <property type="entry name" value="DUF2147"/>
</dbReference>
<feature type="chain" id="PRO_5037134054" description="DUF2147 domain-containing protein" evidence="1">
    <location>
        <begin position="30"/>
        <end position="161"/>
    </location>
</feature>
<reference evidence="3" key="1">
    <citation type="journal article" date="2014" name="Int. J. Syst. Evol. Microbiol.">
        <title>Complete genome sequence of Corynebacterium casei LMG S-19264T (=DSM 44701T), isolated from a smear-ripened cheese.</title>
        <authorList>
            <consortium name="US DOE Joint Genome Institute (JGI-PGF)"/>
            <person name="Walter F."/>
            <person name="Albersmeier A."/>
            <person name="Kalinowski J."/>
            <person name="Ruckert C."/>
        </authorList>
    </citation>
    <scope>NUCLEOTIDE SEQUENCE</scope>
    <source>
        <strain evidence="3">CGMCC 1.12214</strain>
    </source>
</reference>
<evidence type="ECO:0000256" key="1">
    <source>
        <dbReference type="SAM" id="SignalP"/>
    </source>
</evidence>
<dbReference type="EMBL" id="BMES01000002">
    <property type="protein sequence ID" value="GGH19075.1"/>
    <property type="molecule type" value="Genomic_DNA"/>
</dbReference>
<dbReference type="Pfam" id="PF09917">
    <property type="entry name" value="DUF2147"/>
    <property type="match status" value="1"/>
</dbReference>
<keyword evidence="4" id="KW-1185">Reference proteome</keyword>
<evidence type="ECO:0000313" key="4">
    <source>
        <dbReference type="Proteomes" id="UP000603912"/>
    </source>
</evidence>
<reference evidence="3" key="2">
    <citation type="submission" date="2020-09" db="EMBL/GenBank/DDBJ databases">
        <authorList>
            <person name="Sun Q."/>
            <person name="Zhou Y."/>
        </authorList>
    </citation>
    <scope>NUCLEOTIDE SEQUENCE</scope>
    <source>
        <strain evidence="3">CGMCC 1.12214</strain>
    </source>
</reference>
<proteinExistence type="predicted"/>
<keyword evidence="1" id="KW-0732">Signal</keyword>
<name>A0A917I7R1_9HYPH</name>
<dbReference type="AlphaFoldDB" id="A0A917I7R1"/>
<accession>A0A917I7R1</accession>
<feature type="domain" description="DUF2147" evidence="2">
    <location>
        <begin position="37"/>
        <end position="154"/>
    </location>
</feature>
<dbReference type="Proteomes" id="UP000603912">
    <property type="component" value="Unassembled WGS sequence"/>
</dbReference>
<comment type="caution">
    <text evidence="3">The sequence shown here is derived from an EMBL/GenBank/DDBJ whole genome shotgun (WGS) entry which is preliminary data.</text>
</comment>
<dbReference type="PANTHER" id="PTHR36919:SF3">
    <property type="entry name" value="BLL5882 PROTEIN"/>
    <property type="match status" value="1"/>
</dbReference>
<feature type="signal peptide" evidence="1">
    <location>
        <begin position="1"/>
        <end position="29"/>
    </location>
</feature>